<keyword evidence="3" id="KW-0106">Calcium</keyword>
<dbReference type="GO" id="GO:0005506">
    <property type="term" value="F:iron ion binding"/>
    <property type="evidence" value="ECO:0007669"/>
    <property type="project" value="InterPro"/>
</dbReference>
<dbReference type="InterPro" id="IPR011992">
    <property type="entry name" value="EF-hand-dom_pair"/>
</dbReference>
<keyword evidence="8" id="KW-0812">Transmembrane</keyword>
<dbReference type="InterPro" id="IPR044862">
    <property type="entry name" value="Pro_4_hyd_alph_FE2OG_OXY"/>
</dbReference>
<dbReference type="PROSITE" id="PS00018">
    <property type="entry name" value="EF_HAND_1"/>
    <property type="match status" value="1"/>
</dbReference>
<feature type="domain" description="Fe2OG dioxygenase" evidence="9">
    <location>
        <begin position="306"/>
        <end position="458"/>
    </location>
</feature>
<keyword evidence="5" id="KW-0223">Dioxygenase</keyword>
<keyword evidence="2" id="KW-0479">Metal-binding</keyword>
<keyword evidence="8" id="KW-1133">Transmembrane helix</keyword>
<evidence type="ECO:0000256" key="6">
    <source>
        <dbReference type="ARBA" id="ARBA00023002"/>
    </source>
</evidence>
<comment type="cofactor">
    <cofactor evidence="1">
        <name>L-ascorbate</name>
        <dbReference type="ChEBI" id="CHEBI:38290"/>
    </cofactor>
</comment>
<organism evidence="10">
    <name type="scientific">Tetraodon nigroviridis</name>
    <name type="common">Spotted green pufferfish</name>
    <name type="synonym">Chelonodon nigroviridis</name>
    <dbReference type="NCBI Taxonomy" id="99883"/>
    <lineage>
        <taxon>Eukaryota</taxon>
        <taxon>Metazoa</taxon>
        <taxon>Chordata</taxon>
        <taxon>Craniata</taxon>
        <taxon>Vertebrata</taxon>
        <taxon>Euteleostomi</taxon>
        <taxon>Actinopterygii</taxon>
        <taxon>Neopterygii</taxon>
        <taxon>Teleostei</taxon>
        <taxon>Neoteleostei</taxon>
        <taxon>Acanthomorphata</taxon>
        <taxon>Eupercaria</taxon>
        <taxon>Tetraodontiformes</taxon>
        <taxon>Tetradontoidea</taxon>
        <taxon>Tetraodontidae</taxon>
        <taxon>Tetraodon</taxon>
    </lineage>
</organism>
<dbReference type="InterPro" id="IPR018247">
    <property type="entry name" value="EF_Hand_1_Ca_BS"/>
</dbReference>
<evidence type="ECO:0000256" key="7">
    <source>
        <dbReference type="ARBA" id="ARBA00023004"/>
    </source>
</evidence>
<proteinExistence type="predicted"/>
<dbReference type="FunFam" id="2.60.120.620:FF:000008">
    <property type="entry name" value="transmembrane prolyl 4-hydroxylase"/>
    <property type="match status" value="1"/>
</dbReference>
<evidence type="ECO:0000256" key="4">
    <source>
        <dbReference type="ARBA" id="ARBA00022896"/>
    </source>
</evidence>
<gene>
    <name evidence="10" type="ORF">GSTENG00011638001</name>
</gene>
<comment type="caution">
    <text evidence="10">The sequence shown here is derived from an EMBL/GenBank/DDBJ whole genome shotgun (WGS) entry which is preliminary data.</text>
</comment>
<accession>Q4SW65</accession>
<evidence type="ECO:0000256" key="3">
    <source>
        <dbReference type="ARBA" id="ARBA00022837"/>
    </source>
</evidence>
<feature type="transmembrane region" description="Helical" evidence="8">
    <location>
        <begin position="37"/>
        <end position="62"/>
    </location>
</feature>
<dbReference type="PANTHER" id="PTHR10869:SF246">
    <property type="entry name" value="TRANSMEMBRANE PROLYL 4-HYDROXYLASE"/>
    <property type="match status" value="1"/>
</dbReference>
<dbReference type="PANTHER" id="PTHR10869">
    <property type="entry name" value="PROLYL 4-HYDROXYLASE ALPHA SUBUNIT"/>
    <property type="match status" value="1"/>
</dbReference>
<dbReference type="PROSITE" id="PS51471">
    <property type="entry name" value="FE2OG_OXY"/>
    <property type="match status" value="1"/>
</dbReference>
<reference evidence="10" key="2">
    <citation type="submission" date="2004-02" db="EMBL/GenBank/DDBJ databases">
        <authorList>
            <consortium name="Genoscope"/>
            <consortium name="Whitehead Institute Centre for Genome Research"/>
        </authorList>
    </citation>
    <scope>NUCLEOTIDE SEQUENCE</scope>
</reference>
<dbReference type="InterPro" id="IPR045054">
    <property type="entry name" value="P4HA-like"/>
</dbReference>
<dbReference type="Pfam" id="PF13640">
    <property type="entry name" value="2OG-FeII_Oxy_3"/>
    <property type="match status" value="1"/>
</dbReference>
<keyword evidence="8" id="KW-0472">Membrane</keyword>
<feature type="non-terminal residue" evidence="10">
    <location>
        <position position="1"/>
    </location>
</feature>
<evidence type="ECO:0000259" key="9">
    <source>
        <dbReference type="PROSITE" id="PS51471"/>
    </source>
</evidence>
<dbReference type="GO" id="GO:0004656">
    <property type="term" value="F:procollagen-proline 4-dioxygenase activity"/>
    <property type="evidence" value="ECO:0007669"/>
    <property type="project" value="TreeGrafter"/>
</dbReference>
<evidence type="ECO:0000256" key="1">
    <source>
        <dbReference type="ARBA" id="ARBA00001961"/>
    </source>
</evidence>
<dbReference type="InterPro" id="IPR005123">
    <property type="entry name" value="Oxoglu/Fe-dep_dioxygenase_dom"/>
</dbReference>
<name>Q4SW65_TETNG</name>
<keyword evidence="4" id="KW-0847">Vitamin C</keyword>
<dbReference type="SUPFAM" id="SSF47473">
    <property type="entry name" value="EF-hand"/>
    <property type="match status" value="1"/>
</dbReference>
<dbReference type="KEGG" id="tng:GSTEN00011638G001"/>
<evidence type="ECO:0000256" key="8">
    <source>
        <dbReference type="SAM" id="Phobius"/>
    </source>
</evidence>
<dbReference type="SMART" id="SM00702">
    <property type="entry name" value="P4Hc"/>
    <property type="match status" value="1"/>
</dbReference>
<evidence type="ECO:0000313" key="10">
    <source>
        <dbReference type="EMBL" id="CAF95117.1"/>
    </source>
</evidence>
<keyword evidence="6" id="KW-0560">Oxidoreductase</keyword>
<protein>
    <submittedName>
        <fullName evidence="10">(spotted green pufferfish) hypothetical protein</fullName>
    </submittedName>
</protein>
<keyword evidence="7" id="KW-0408">Iron</keyword>
<dbReference type="GO" id="GO:0031418">
    <property type="term" value="F:L-ascorbic acid binding"/>
    <property type="evidence" value="ECO:0007669"/>
    <property type="project" value="UniProtKB-KW"/>
</dbReference>
<dbReference type="Gene3D" id="2.60.120.620">
    <property type="entry name" value="q2cbj1_9rhob like domain"/>
    <property type="match status" value="1"/>
</dbReference>
<evidence type="ECO:0000256" key="5">
    <source>
        <dbReference type="ARBA" id="ARBA00022964"/>
    </source>
</evidence>
<reference evidence="10" key="1">
    <citation type="journal article" date="2004" name="Nature">
        <title>Genome duplication in the teleost fish Tetraodon nigroviridis reveals the early vertebrate proto-karyotype.</title>
        <authorList>
            <person name="Jaillon O."/>
            <person name="Aury J.-M."/>
            <person name="Brunet F."/>
            <person name="Petit J.-L."/>
            <person name="Stange-Thomann N."/>
            <person name="Mauceli E."/>
            <person name="Bouneau L."/>
            <person name="Fischer C."/>
            <person name="Ozouf-Costaz C."/>
            <person name="Bernot A."/>
            <person name="Nicaud S."/>
            <person name="Jaffe D."/>
            <person name="Fisher S."/>
            <person name="Lutfalla G."/>
            <person name="Dossat C."/>
            <person name="Segurens B."/>
            <person name="Dasilva C."/>
            <person name="Salanoubat M."/>
            <person name="Levy M."/>
            <person name="Boudet N."/>
            <person name="Castellano S."/>
            <person name="Anthouard V."/>
            <person name="Jubin C."/>
            <person name="Castelli V."/>
            <person name="Katinka M."/>
            <person name="Vacherie B."/>
            <person name="Biemont C."/>
            <person name="Skalli Z."/>
            <person name="Cattolico L."/>
            <person name="Poulain J."/>
            <person name="De Berardinis V."/>
            <person name="Cruaud C."/>
            <person name="Duprat S."/>
            <person name="Brottier P."/>
            <person name="Coutanceau J.-P."/>
            <person name="Gouzy J."/>
            <person name="Parra G."/>
            <person name="Lardier G."/>
            <person name="Chapple C."/>
            <person name="McKernan K.J."/>
            <person name="McEwan P."/>
            <person name="Bosak S."/>
            <person name="Kellis M."/>
            <person name="Volff J.-N."/>
            <person name="Guigo R."/>
            <person name="Zody M.C."/>
            <person name="Mesirov J."/>
            <person name="Lindblad-Toh K."/>
            <person name="Birren B."/>
            <person name="Nusbaum C."/>
            <person name="Kahn D."/>
            <person name="Robinson-Rechavi M."/>
            <person name="Laudet V."/>
            <person name="Schachter V."/>
            <person name="Quetier F."/>
            <person name="Saurin W."/>
            <person name="Scarpelli C."/>
            <person name="Wincker P."/>
            <person name="Lander E.S."/>
            <person name="Weissenbach J."/>
            <person name="Roest Crollius H."/>
        </authorList>
    </citation>
    <scope>NUCLEOTIDE SEQUENCE [LARGE SCALE GENOMIC DNA]</scope>
</reference>
<dbReference type="AlphaFoldDB" id="Q4SW65"/>
<dbReference type="GO" id="GO:0005783">
    <property type="term" value="C:endoplasmic reticulum"/>
    <property type="evidence" value="ECO:0007669"/>
    <property type="project" value="TreeGrafter"/>
</dbReference>
<evidence type="ECO:0000256" key="2">
    <source>
        <dbReference type="ARBA" id="ARBA00022723"/>
    </source>
</evidence>
<dbReference type="OrthoDB" id="420380at2759"/>
<dbReference type="EMBL" id="CAAE01013686">
    <property type="protein sequence ID" value="CAF95117.1"/>
    <property type="molecule type" value="Genomic_DNA"/>
</dbReference>
<sequence>MEQQDYEEDDKPLSPPFNLPFRPTRLHVQRSSICSRAYFVVVMVFFHVYILNVIGLLLYVHYNNGSEDLVRDRSASAPASEDRAPLASLAAAAGELHGEDFGHTFSLSRLEGIRVGHVQPVSLTPHRTHQMRTISLKPLIFEIPSFLTEEECRVVVQLAQLKGLMESQTVASTLEQEESNQPLLSLSTEEVFSLLDLNQDGLIQKEEIVSHSRSQDGTWLNPERLRQILTGLEDSPAGVLTLADFQHVYDLSQHPMQQPKKNLQSRYKQSSKHTWLYLGPGAHHVLHTLRNRVTSLTRLPPGLVELSEPLQVIRFEQGDFSNAHHDSSPSNAETACSHTRLAGNKSALSEVPCRYLTMLFYLSSVEEGGESTFPVADNRTYEEQASALVQDGVDLTDTQEACDRGNLRIKPTVGTALLWYNHLSDGRGWMGELDEYSLHGDCPVKRGLKWVAHSWVNVDPDPQQQARYQRLVAQ</sequence>
<dbReference type="InterPro" id="IPR006620">
    <property type="entry name" value="Pro_4_hyd_alph"/>
</dbReference>